<proteinExistence type="predicted"/>
<accession>A0A0K2V8Q0</accession>
<protein>
    <submittedName>
        <fullName evidence="1">Uncharacterized protein</fullName>
    </submittedName>
</protein>
<dbReference type="AlphaFoldDB" id="A0A0K2V8Q0"/>
<evidence type="ECO:0000313" key="1">
    <source>
        <dbReference type="EMBL" id="CDW46903.1"/>
    </source>
</evidence>
<name>A0A0K2V8Q0_LEPSM</name>
<reference evidence="1" key="1">
    <citation type="submission" date="2014-05" db="EMBL/GenBank/DDBJ databases">
        <authorList>
            <person name="Chronopoulou M."/>
        </authorList>
    </citation>
    <scope>NUCLEOTIDE SEQUENCE</scope>
    <source>
        <tissue evidence="1">Whole organism</tissue>
    </source>
</reference>
<organism evidence="1">
    <name type="scientific">Lepeophtheirus salmonis</name>
    <name type="common">Salmon louse</name>
    <name type="synonym">Caligus salmonis</name>
    <dbReference type="NCBI Taxonomy" id="72036"/>
    <lineage>
        <taxon>Eukaryota</taxon>
        <taxon>Metazoa</taxon>
        <taxon>Ecdysozoa</taxon>
        <taxon>Arthropoda</taxon>
        <taxon>Crustacea</taxon>
        <taxon>Multicrustacea</taxon>
        <taxon>Hexanauplia</taxon>
        <taxon>Copepoda</taxon>
        <taxon>Siphonostomatoida</taxon>
        <taxon>Caligidae</taxon>
        <taxon>Lepeophtheirus</taxon>
    </lineage>
</organism>
<dbReference type="EMBL" id="HACA01029542">
    <property type="protein sequence ID" value="CDW46903.1"/>
    <property type="molecule type" value="Transcribed_RNA"/>
</dbReference>
<sequence length="56" mass="6650">MNFPWNKRLLGKSMVNFRYTLLICLQFSTIERKGNKIGFRKNSLKTFIGLSIHIKF</sequence>